<accession>A0ABT9ZKK5</accession>
<organism evidence="1 2">
    <name type="scientific">Metabacillus malikii</name>
    <dbReference type="NCBI Taxonomy" id="1504265"/>
    <lineage>
        <taxon>Bacteria</taxon>
        <taxon>Bacillati</taxon>
        <taxon>Bacillota</taxon>
        <taxon>Bacilli</taxon>
        <taxon>Bacillales</taxon>
        <taxon>Bacillaceae</taxon>
        <taxon>Metabacillus</taxon>
    </lineage>
</organism>
<dbReference type="Proteomes" id="UP001234495">
    <property type="component" value="Unassembled WGS sequence"/>
</dbReference>
<protein>
    <submittedName>
        <fullName evidence="1">Uncharacterized protein</fullName>
    </submittedName>
</protein>
<dbReference type="EMBL" id="JAUSUD010000017">
    <property type="protein sequence ID" value="MDQ0232068.1"/>
    <property type="molecule type" value="Genomic_DNA"/>
</dbReference>
<evidence type="ECO:0000313" key="1">
    <source>
        <dbReference type="EMBL" id="MDQ0232068.1"/>
    </source>
</evidence>
<sequence>MFFIRPMKPILKLNEKRNVLHKFDEADFEIE</sequence>
<evidence type="ECO:0000313" key="2">
    <source>
        <dbReference type="Proteomes" id="UP001234495"/>
    </source>
</evidence>
<gene>
    <name evidence="1" type="ORF">J2S19_003353</name>
</gene>
<keyword evidence="2" id="KW-1185">Reference proteome</keyword>
<reference evidence="1 2" key="1">
    <citation type="submission" date="2023-07" db="EMBL/GenBank/DDBJ databases">
        <title>Genomic Encyclopedia of Type Strains, Phase IV (KMG-IV): sequencing the most valuable type-strain genomes for metagenomic binning, comparative biology and taxonomic classification.</title>
        <authorList>
            <person name="Goeker M."/>
        </authorList>
    </citation>
    <scope>NUCLEOTIDE SEQUENCE [LARGE SCALE GENOMIC DNA]</scope>
    <source>
        <strain evidence="1 2">DSM 29005</strain>
    </source>
</reference>
<comment type="caution">
    <text evidence="1">The sequence shown here is derived from an EMBL/GenBank/DDBJ whole genome shotgun (WGS) entry which is preliminary data.</text>
</comment>
<name>A0ABT9ZKK5_9BACI</name>
<proteinExistence type="predicted"/>